<evidence type="ECO:0000256" key="6">
    <source>
        <dbReference type="ARBA" id="ARBA00022980"/>
    </source>
</evidence>
<dbReference type="Pfam" id="PF17136">
    <property type="entry name" value="ribosomal_L24"/>
    <property type="match status" value="1"/>
</dbReference>
<dbReference type="InterPro" id="IPR057264">
    <property type="entry name" value="Ribosomal_uL24_C"/>
</dbReference>
<keyword evidence="14" id="KW-1185">Reference proteome</keyword>
<evidence type="ECO:0000256" key="4">
    <source>
        <dbReference type="ARBA" id="ARBA00022730"/>
    </source>
</evidence>
<evidence type="ECO:0000259" key="12">
    <source>
        <dbReference type="SMART" id="SM00739"/>
    </source>
</evidence>
<evidence type="ECO:0000256" key="7">
    <source>
        <dbReference type="ARBA" id="ARBA00023274"/>
    </source>
</evidence>
<dbReference type="PATRIC" id="fig|1178515.4.peg.2301"/>
<name>A0A172TIR9_9BACL</name>
<proteinExistence type="inferred from homology"/>
<protein>
    <recommendedName>
        <fullName evidence="8 10">Large ribosomal subunit protein uL24</fullName>
    </recommendedName>
</protein>
<keyword evidence="5 10" id="KW-0694">RNA-binding</keyword>
<dbReference type="PANTHER" id="PTHR12903">
    <property type="entry name" value="MITOCHONDRIAL RIBOSOMAL PROTEIN L24"/>
    <property type="match status" value="1"/>
</dbReference>
<comment type="function">
    <text evidence="9 10">One of the proteins that surrounds the polypeptide exit tunnel on the outside of the subunit.</text>
</comment>
<organism evidence="13 14">
    <name type="scientific">Paenibacillus swuensis</name>
    <dbReference type="NCBI Taxonomy" id="1178515"/>
    <lineage>
        <taxon>Bacteria</taxon>
        <taxon>Bacillati</taxon>
        <taxon>Bacillota</taxon>
        <taxon>Bacilli</taxon>
        <taxon>Bacillales</taxon>
        <taxon>Paenibacillaceae</taxon>
        <taxon>Paenibacillus</taxon>
    </lineage>
</organism>
<keyword evidence="6 10" id="KW-0689">Ribosomal protein</keyword>
<evidence type="ECO:0000256" key="3">
    <source>
        <dbReference type="ARBA" id="ARBA00011838"/>
    </source>
</evidence>
<dbReference type="AlphaFoldDB" id="A0A172TIR9"/>
<dbReference type="NCBIfam" id="TIGR01079">
    <property type="entry name" value="rplX_bact"/>
    <property type="match status" value="1"/>
</dbReference>
<dbReference type="GO" id="GO:0003735">
    <property type="term" value="F:structural constituent of ribosome"/>
    <property type="evidence" value="ECO:0007669"/>
    <property type="project" value="InterPro"/>
</dbReference>
<dbReference type="CDD" id="cd06089">
    <property type="entry name" value="KOW_RPL26"/>
    <property type="match status" value="1"/>
</dbReference>
<dbReference type="InterPro" id="IPR003256">
    <property type="entry name" value="Ribosomal_uL24"/>
</dbReference>
<evidence type="ECO:0000256" key="10">
    <source>
        <dbReference type="HAMAP-Rule" id="MF_01326"/>
    </source>
</evidence>
<dbReference type="Pfam" id="PF00467">
    <property type="entry name" value="KOW"/>
    <property type="match status" value="1"/>
</dbReference>
<keyword evidence="7 10" id="KW-0687">Ribonucleoprotein</keyword>
<dbReference type="FunFam" id="2.30.30.30:FF:000004">
    <property type="entry name" value="50S ribosomal protein L24"/>
    <property type="match status" value="1"/>
</dbReference>
<dbReference type="STRING" id="1178515.SY83_11470"/>
<dbReference type="PROSITE" id="PS01108">
    <property type="entry name" value="RIBOSOMAL_L24"/>
    <property type="match status" value="1"/>
</dbReference>
<comment type="function">
    <text evidence="1 10">One of two assembly initiator proteins, it binds directly to the 5'-end of the 23S rRNA, where it nucleates assembly of the 50S subunit.</text>
</comment>
<evidence type="ECO:0000313" key="14">
    <source>
        <dbReference type="Proteomes" id="UP000076927"/>
    </source>
</evidence>
<comment type="subunit">
    <text evidence="3 10">Part of the 50S ribosomal subunit.</text>
</comment>
<evidence type="ECO:0000256" key="1">
    <source>
        <dbReference type="ARBA" id="ARBA00004072"/>
    </source>
</evidence>
<sequence length="117" mass="13023">MPKTKKRLEDHNNKLHVKKDDTVMVITGKDKGKKGRIIAAFPRENRVLVEGINMVKKHAKPSQQNPQGGILNQEAPIHVSNVMLLDPKSGQPTRIGYKVLDNGKKVRVAKKSGEVIN</sequence>
<dbReference type="OrthoDB" id="9807419at2"/>
<dbReference type="Proteomes" id="UP000076927">
    <property type="component" value="Chromosome"/>
</dbReference>
<gene>
    <name evidence="10" type="primary">rplX</name>
    <name evidence="13" type="ORF">SY83_11470</name>
</gene>
<dbReference type="KEGG" id="pswu:SY83_11470"/>
<dbReference type="Gene3D" id="2.30.30.30">
    <property type="match status" value="1"/>
</dbReference>
<dbReference type="SUPFAM" id="SSF50104">
    <property type="entry name" value="Translation proteins SH3-like domain"/>
    <property type="match status" value="1"/>
</dbReference>
<dbReference type="GO" id="GO:1990904">
    <property type="term" value="C:ribonucleoprotein complex"/>
    <property type="evidence" value="ECO:0007669"/>
    <property type="project" value="UniProtKB-KW"/>
</dbReference>
<evidence type="ECO:0000256" key="5">
    <source>
        <dbReference type="ARBA" id="ARBA00022884"/>
    </source>
</evidence>
<dbReference type="InterPro" id="IPR014722">
    <property type="entry name" value="Rib_uL2_dom2"/>
</dbReference>
<evidence type="ECO:0000256" key="2">
    <source>
        <dbReference type="ARBA" id="ARBA00010618"/>
    </source>
</evidence>
<evidence type="ECO:0000256" key="9">
    <source>
        <dbReference type="ARBA" id="ARBA00058688"/>
    </source>
</evidence>
<evidence type="ECO:0000256" key="8">
    <source>
        <dbReference type="ARBA" id="ARBA00035206"/>
    </source>
</evidence>
<reference evidence="13 14" key="1">
    <citation type="submission" date="2015-01" db="EMBL/GenBank/DDBJ databases">
        <title>Paenibacillus swuensis/DY6/whole genome sequencing.</title>
        <authorList>
            <person name="Kim M.K."/>
            <person name="Srinivasan S."/>
            <person name="Lee J.-J."/>
        </authorList>
    </citation>
    <scope>NUCLEOTIDE SEQUENCE [LARGE SCALE GENOMIC DNA]</scope>
    <source>
        <strain evidence="13 14">DY6</strain>
    </source>
</reference>
<evidence type="ECO:0000313" key="13">
    <source>
        <dbReference type="EMBL" id="ANE46794.1"/>
    </source>
</evidence>
<keyword evidence="4 10" id="KW-0699">rRNA-binding</keyword>
<comment type="similarity">
    <text evidence="2 10 11">Belongs to the universal ribosomal protein uL24 family.</text>
</comment>
<accession>A0A172TIR9</accession>
<dbReference type="EMBL" id="CP011388">
    <property type="protein sequence ID" value="ANE46794.1"/>
    <property type="molecule type" value="Genomic_DNA"/>
</dbReference>
<dbReference type="GO" id="GO:0006412">
    <property type="term" value="P:translation"/>
    <property type="evidence" value="ECO:0007669"/>
    <property type="project" value="UniProtKB-UniRule"/>
</dbReference>
<dbReference type="InterPro" id="IPR008991">
    <property type="entry name" value="Translation_prot_SH3-like_sf"/>
</dbReference>
<dbReference type="HAMAP" id="MF_01326_B">
    <property type="entry name" value="Ribosomal_uL24_B"/>
    <property type="match status" value="1"/>
</dbReference>
<dbReference type="InterPro" id="IPR005824">
    <property type="entry name" value="KOW"/>
</dbReference>
<dbReference type="SMART" id="SM00739">
    <property type="entry name" value="KOW"/>
    <property type="match status" value="1"/>
</dbReference>
<dbReference type="GO" id="GO:0019843">
    <property type="term" value="F:rRNA binding"/>
    <property type="evidence" value="ECO:0007669"/>
    <property type="project" value="UniProtKB-UniRule"/>
</dbReference>
<dbReference type="GO" id="GO:0005840">
    <property type="term" value="C:ribosome"/>
    <property type="evidence" value="ECO:0007669"/>
    <property type="project" value="UniProtKB-KW"/>
</dbReference>
<dbReference type="RefSeq" id="WP_068606609.1">
    <property type="nucleotide sequence ID" value="NZ_CP011388.1"/>
</dbReference>
<dbReference type="InterPro" id="IPR041988">
    <property type="entry name" value="Ribosomal_uL24_KOW"/>
</dbReference>
<evidence type="ECO:0000256" key="11">
    <source>
        <dbReference type="RuleBase" id="RU003477"/>
    </source>
</evidence>
<feature type="domain" description="KOW" evidence="12">
    <location>
        <begin position="16"/>
        <end position="43"/>
    </location>
</feature>
<dbReference type="InterPro" id="IPR005825">
    <property type="entry name" value="Ribosomal_uL24_CS"/>
</dbReference>